<protein>
    <submittedName>
        <fullName evidence="1">Uncharacterized protein</fullName>
    </submittedName>
</protein>
<gene>
    <name evidence="1" type="ORF">S06H3_40600</name>
</gene>
<dbReference type="AlphaFoldDB" id="X1N5C9"/>
<reference evidence="1" key="1">
    <citation type="journal article" date="2014" name="Front. Microbiol.">
        <title>High frequency of phylogenetically diverse reductive dehalogenase-homologous genes in deep subseafloor sedimentary metagenomes.</title>
        <authorList>
            <person name="Kawai M."/>
            <person name="Futagami T."/>
            <person name="Toyoda A."/>
            <person name="Takaki Y."/>
            <person name="Nishi S."/>
            <person name="Hori S."/>
            <person name="Arai W."/>
            <person name="Tsubouchi T."/>
            <person name="Morono Y."/>
            <person name="Uchiyama I."/>
            <person name="Ito T."/>
            <person name="Fujiyama A."/>
            <person name="Inagaki F."/>
            <person name="Takami H."/>
        </authorList>
    </citation>
    <scope>NUCLEOTIDE SEQUENCE</scope>
    <source>
        <strain evidence="1">Expedition CK06-06</strain>
    </source>
</reference>
<name>X1N5C9_9ZZZZ</name>
<proteinExistence type="predicted"/>
<evidence type="ECO:0000313" key="1">
    <source>
        <dbReference type="EMBL" id="GAI38798.1"/>
    </source>
</evidence>
<organism evidence="1">
    <name type="scientific">marine sediment metagenome</name>
    <dbReference type="NCBI Taxonomy" id="412755"/>
    <lineage>
        <taxon>unclassified sequences</taxon>
        <taxon>metagenomes</taxon>
        <taxon>ecological metagenomes</taxon>
    </lineage>
</organism>
<accession>X1N5C9</accession>
<comment type="caution">
    <text evidence="1">The sequence shown here is derived from an EMBL/GenBank/DDBJ whole genome shotgun (WGS) entry which is preliminary data.</text>
</comment>
<dbReference type="EMBL" id="BARV01024935">
    <property type="protein sequence ID" value="GAI38798.1"/>
    <property type="molecule type" value="Genomic_DNA"/>
</dbReference>
<sequence length="105" mass="12171">MCLPCTRLCVPEIINRLNKIEEAIKDSYKDIGFAVDPLKTDIKSLTESVKTIEDDKEEERLKLKPTLVDYSVFNHLSNKVDSLERQFKTHRGLSKEEAESMKWIS</sequence>